<comment type="caution">
    <text evidence="4">The sequence shown here is derived from an EMBL/GenBank/DDBJ whole genome shotgun (WGS) entry which is preliminary data.</text>
</comment>
<keyword evidence="5" id="KW-1185">Reference proteome</keyword>
<dbReference type="Proteomes" id="UP001212042">
    <property type="component" value="Unassembled WGS sequence"/>
</dbReference>
<accession>A0ABT4XGY4</accession>
<evidence type="ECO:0000256" key="1">
    <source>
        <dbReference type="ARBA" id="ARBA00022679"/>
    </source>
</evidence>
<dbReference type="InterPro" id="IPR016181">
    <property type="entry name" value="Acyl_CoA_acyltransferase"/>
</dbReference>
<protein>
    <submittedName>
        <fullName evidence="4">GNAT family N-acetyltransferase</fullName>
    </submittedName>
</protein>
<dbReference type="PANTHER" id="PTHR43877">
    <property type="entry name" value="AMINOALKYLPHOSPHONATE N-ACETYLTRANSFERASE-RELATED-RELATED"/>
    <property type="match status" value="1"/>
</dbReference>
<feature type="domain" description="N-acetyltransferase" evidence="3">
    <location>
        <begin position="2"/>
        <end position="179"/>
    </location>
</feature>
<organism evidence="4 5">
    <name type="scientific">Pseudomonas aestuarii</name>
    <dbReference type="NCBI Taxonomy" id="3018340"/>
    <lineage>
        <taxon>Bacteria</taxon>
        <taxon>Pseudomonadati</taxon>
        <taxon>Pseudomonadota</taxon>
        <taxon>Gammaproteobacteria</taxon>
        <taxon>Pseudomonadales</taxon>
        <taxon>Pseudomonadaceae</taxon>
        <taxon>Pseudomonas</taxon>
    </lineage>
</organism>
<dbReference type="RefSeq" id="WP_271348325.1">
    <property type="nucleotide sequence ID" value="NZ_JAQJZJ010000005.1"/>
</dbReference>
<dbReference type="PANTHER" id="PTHR43877:SF2">
    <property type="entry name" value="AMINOALKYLPHOSPHONATE N-ACETYLTRANSFERASE-RELATED"/>
    <property type="match status" value="1"/>
</dbReference>
<dbReference type="InterPro" id="IPR050832">
    <property type="entry name" value="Bact_Acetyltransf"/>
</dbReference>
<reference evidence="4 5" key="1">
    <citation type="submission" date="2023-01" db="EMBL/GenBank/DDBJ databases">
        <title>Pseudomonas SA3-5T sp. nov., isolated from tidal flat sediment.</title>
        <authorList>
            <person name="Kim H.S."/>
            <person name="Kim J.-S."/>
            <person name="Suh M.K."/>
            <person name="Eom M.K."/>
            <person name="Lee J.-S."/>
        </authorList>
    </citation>
    <scope>NUCLEOTIDE SEQUENCE [LARGE SCALE GENOMIC DNA]</scope>
    <source>
        <strain evidence="4 5">SA3-5</strain>
    </source>
</reference>
<dbReference type="PROSITE" id="PS51186">
    <property type="entry name" value="GNAT"/>
    <property type="match status" value="1"/>
</dbReference>
<proteinExistence type="predicted"/>
<evidence type="ECO:0000313" key="5">
    <source>
        <dbReference type="Proteomes" id="UP001212042"/>
    </source>
</evidence>
<evidence type="ECO:0000259" key="3">
    <source>
        <dbReference type="PROSITE" id="PS51186"/>
    </source>
</evidence>
<dbReference type="EMBL" id="JAQJZJ010000005">
    <property type="protein sequence ID" value="MDA7087455.1"/>
    <property type="molecule type" value="Genomic_DNA"/>
</dbReference>
<gene>
    <name evidence="4" type="ORF">PH586_13770</name>
</gene>
<dbReference type="SUPFAM" id="SSF55729">
    <property type="entry name" value="Acyl-CoA N-acyltransferases (Nat)"/>
    <property type="match status" value="1"/>
</dbReference>
<dbReference type="CDD" id="cd04301">
    <property type="entry name" value="NAT_SF"/>
    <property type="match status" value="1"/>
</dbReference>
<dbReference type="Pfam" id="PF00583">
    <property type="entry name" value="Acetyltransf_1"/>
    <property type="match status" value="1"/>
</dbReference>
<keyword evidence="2" id="KW-0012">Acyltransferase</keyword>
<sequence length="185" mass="20390">MTEFVNMAGEGLAHYLWEQMATAGESAWDVGCIRAKRDTGSFSYRNAVLRLVGNDAVACLIGYPLEDAPPPVDYSEMPPMFVPLQQLEDMAPGTWYINVLATKEAHRGHGYGNELLALAEGIAASLGKHGLSLIVADTNLGARRLYSNLGYQEVAQRAMVKERWAHPGTHWILMTKSLQVEDKQT</sequence>
<dbReference type="InterPro" id="IPR000182">
    <property type="entry name" value="GNAT_dom"/>
</dbReference>
<evidence type="ECO:0000256" key="2">
    <source>
        <dbReference type="ARBA" id="ARBA00023315"/>
    </source>
</evidence>
<name>A0ABT4XGY4_9PSED</name>
<dbReference type="Gene3D" id="3.40.630.30">
    <property type="match status" value="1"/>
</dbReference>
<keyword evidence="1" id="KW-0808">Transferase</keyword>
<evidence type="ECO:0000313" key="4">
    <source>
        <dbReference type="EMBL" id="MDA7087455.1"/>
    </source>
</evidence>